<dbReference type="Gene3D" id="3.40.250.10">
    <property type="entry name" value="Rhodanese-like domain"/>
    <property type="match status" value="1"/>
</dbReference>
<dbReference type="GO" id="GO:0050313">
    <property type="term" value="F:sulfur dioxygenase activity"/>
    <property type="evidence" value="ECO:0007669"/>
    <property type="project" value="InterPro"/>
</dbReference>
<protein>
    <recommendedName>
        <fullName evidence="1">Rhodanese domain-containing protein</fullName>
    </recommendedName>
</protein>
<sequence length="376" mass="42087">MSTIITASQLAKKIINNEDLLVLDIRSQENFNNWKIEGVTVRHINEPYYSLVENLEKLDGRLEKDEEVVVVCAKGGTSSEITAKLEESGYTNVYNLEGGMKAWSEHLEPVKIGDLKDGGTLYQFVRLGKGCLSYFIESSGEAAIVDPVRMTETFIAFANDKHVTIKHLIDTHLHADHISGGRKLAEQTGGTYYLPPKDATEVTYEYEALEEGKDIYVGNTTVKVQPIYSPGHTIGSTSLIIDDQYLLTGDILFVKSIGRPDLAGKATDWVNDLRHTLYTRYKELSDDLVVLPAHFSFIEELNQDGSVYARLGDLFVTNSGLNVEDEEAFRKLVTENLPPQPNAYQDIRQTNMGKIYPELEKQREMESGPNRCAVEG</sequence>
<keyword evidence="3" id="KW-1185">Reference proteome</keyword>
<dbReference type="GO" id="GO:0070813">
    <property type="term" value="P:hydrogen sulfide metabolic process"/>
    <property type="evidence" value="ECO:0007669"/>
    <property type="project" value="TreeGrafter"/>
</dbReference>
<dbReference type="RefSeq" id="WP_146936339.1">
    <property type="nucleotide sequence ID" value="NZ_BJXW01000009.1"/>
</dbReference>
<dbReference type="Proteomes" id="UP000321491">
    <property type="component" value="Unassembled WGS sequence"/>
</dbReference>
<accession>A0A511UVW1</accession>
<dbReference type="SUPFAM" id="SSF56281">
    <property type="entry name" value="Metallo-hydrolase/oxidoreductase"/>
    <property type="match status" value="1"/>
</dbReference>
<dbReference type="CDD" id="cd07724">
    <property type="entry name" value="POD-like_MBL-fold"/>
    <property type="match status" value="1"/>
</dbReference>
<dbReference type="InterPro" id="IPR036873">
    <property type="entry name" value="Rhodanese-like_dom_sf"/>
</dbReference>
<dbReference type="AlphaFoldDB" id="A0A511UVW1"/>
<evidence type="ECO:0000313" key="2">
    <source>
        <dbReference type="EMBL" id="GEN30770.1"/>
    </source>
</evidence>
<evidence type="ECO:0000259" key="1">
    <source>
        <dbReference type="PROSITE" id="PS50206"/>
    </source>
</evidence>
<dbReference type="SMART" id="SM00849">
    <property type="entry name" value="Lactamase_B"/>
    <property type="match status" value="1"/>
</dbReference>
<dbReference type="SMART" id="SM00450">
    <property type="entry name" value="RHOD"/>
    <property type="match status" value="1"/>
</dbReference>
<dbReference type="EMBL" id="BJXW01000009">
    <property type="protein sequence ID" value="GEN30770.1"/>
    <property type="molecule type" value="Genomic_DNA"/>
</dbReference>
<dbReference type="SUPFAM" id="SSF52821">
    <property type="entry name" value="Rhodanese/Cell cycle control phosphatase"/>
    <property type="match status" value="1"/>
</dbReference>
<gene>
    <name evidence="2" type="primary">yrkH</name>
    <name evidence="2" type="ORF">CQU01_10080</name>
</gene>
<dbReference type="Pfam" id="PF00581">
    <property type="entry name" value="Rhodanese"/>
    <property type="match status" value="1"/>
</dbReference>
<dbReference type="InterPro" id="IPR051682">
    <property type="entry name" value="Mito_Persulfide_Diox"/>
</dbReference>
<dbReference type="OrthoDB" id="9784009at2"/>
<dbReference type="InterPro" id="IPR036866">
    <property type="entry name" value="RibonucZ/Hydroxyglut_hydro"/>
</dbReference>
<evidence type="ECO:0000313" key="3">
    <source>
        <dbReference type="Proteomes" id="UP000321491"/>
    </source>
</evidence>
<dbReference type="PANTHER" id="PTHR43084">
    <property type="entry name" value="PERSULFIDE DIOXYGENASE ETHE1"/>
    <property type="match status" value="1"/>
</dbReference>
<dbReference type="InterPro" id="IPR001279">
    <property type="entry name" value="Metallo-B-lactamas"/>
</dbReference>
<name>A0A511UVW1_9BACI</name>
<dbReference type="Gene3D" id="3.60.15.10">
    <property type="entry name" value="Ribonuclease Z/Hydroxyacylglutathione hydrolase-like"/>
    <property type="match status" value="1"/>
</dbReference>
<reference evidence="2 3" key="1">
    <citation type="submission" date="2019-07" db="EMBL/GenBank/DDBJ databases">
        <title>Whole genome shotgun sequence of Cerasibacillus quisquiliarum NBRC 102429.</title>
        <authorList>
            <person name="Hosoyama A."/>
            <person name="Uohara A."/>
            <person name="Ohji S."/>
            <person name="Ichikawa N."/>
        </authorList>
    </citation>
    <scope>NUCLEOTIDE SEQUENCE [LARGE SCALE GENOMIC DNA]</scope>
    <source>
        <strain evidence="2 3">NBRC 102429</strain>
    </source>
</reference>
<dbReference type="InterPro" id="IPR044528">
    <property type="entry name" value="POD-like_MBL-fold"/>
</dbReference>
<proteinExistence type="predicted"/>
<dbReference type="Pfam" id="PF00753">
    <property type="entry name" value="Lactamase_B"/>
    <property type="match status" value="1"/>
</dbReference>
<dbReference type="PANTHER" id="PTHR43084:SF7">
    <property type="entry name" value="BETA-LACTAMASE DOMAIN PROTEIN"/>
    <property type="match status" value="1"/>
</dbReference>
<dbReference type="PROSITE" id="PS50206">
    <property type="entry name" value="RHODANESE_3"/>
    <property type="match status" value="1"/>
</dbReference>
<comment type="caution">
    <text evidence="2">The sequence shown here is derived from an EMBL/GenBank/DDBJ whole genome shotgun (WGS) entry which is preliminary data.</text>
</comment>
<dbReference type="InterPro" id="IPR001763">
    <property type="entry name" value="Rhodanese-like_dom"/>
</dbReference>
<feature type="domain" description="Rhodanese" evidence="1">
    <location>
        <begin position="16"/>
        <end position="112"/>
    </location>
</feature>
<dbReference type="GO" id="GO:0006749">
    <property type="term" value="P:glutathione metabolic process"/>
    <property type="evidence" value="ECO:0007669"/>
    <property type="project" value="InterPro"/>
</dbReference>
<organism evidence="2 3">
    <name type="scientific">Cerasibacillus quisquiliarum</name>
    <dbReference type="NCBI Taxonomy" id="227865"/>
    <lineage>
        <taxon>Bacteria</taxon>
        <taxon>Bacillati</taxon>
        <taxon>Bacillota</taxon>
        <taxon>Bacilli</taxon>
        <taxon>Bacillales</taxon>
        <taxon>Bacillaceae</taxon>
        <taxon>Cerasibacillus</taxon>
    </lineage>
</organism>